<dbReference type="InterPro" id="IPR036249">
    <property type="entry name" value="Thioredoxin-like_sf"/>
</dbReference>
<dbReference type="PROSITE" id="PS50404">
    <property type="entry name" value="GST_NTER"/>
    <property type="match status" value="1"/>
</dbReference>
<dbReference type="InterPro" id="IPR040079">
    <property type="entry name" value="Glutathione_S-Trfase"/>
</dbReference>
<organism evidence="2 3">
    <name type="scientific">Rhizobium oryziradicis</name>
    <dbReference type="NCBI Taxonomy" id="1867956"/>
    <lineage>
        <taxon>Bacteria</taxon>
        <taxon>Pseudomonadati</taxon>
        <taxon>Pseudomonadota</taxon>
        <taxon>Alphaproteobacteria</taxon>
        <taxon>Hyphomicrobiales</taxon>
        <taxon>Rhizobiaceae</taxon>
        <taxon>Rhizobium/Agrobacterium group</taxon>
        <taxon>Rhizobium</taxon>
    </lineage>
</organism>
<proteinExistence type="predicted"/>
<dbReference type="PANTHER" id="PTHR43969:SF9">
    <property type="entry name" value="GLUTATHIONE S TRANSFERASE D10, ISOFORM A-RELATED"/>
    <property type="match status" value="1"/>
</dbReference>
<dbReference type="SUPFAM" id="SSF47616">
    <property type="entry name" value="GST C-terminal domain-like"/>
    <property type="match status" value="1"/>
</dbReference>
<dbReference type="InterPro" id="IPR004045">
    <property type="entry name" value="Glutathione_S-Trfase_N"/>
</dbReference>
<dbReference type="OrthoDB" id="9795329at2"/>
<dbReference type="AlphaFoldDB" id="A0A1Q8ZMQ5"/>
<dbReference type="SUPFAM" id="SSF52833">
    <property type="entry name" value="Thioredoxin-like"/>
    <property type="match status" value="1"/>
</dbReference>
<accession>A0A1Q8ZMQ5</accession>
<dbReference type="STRING" id="1867956.BJF95_19705"/>
<comment type="caution">
    <text evidence="2">The sequence shown here is derived from an EMBL/GenBank/DDBJ whole genome shotgun (WGS) entry which is preliminary data.</text>
</comment>
<dbReference type="GO" id="GO:0006749">
    <property type="term" value="P:glutathione metabolic process"/>
    <property type="evidence" value="ECO:0007669"/>
    <property type="project" value="TreeGrafter"/>
</dbReference>
<dbReference type="PANTHER" id="PTHR43969">
    <property type="entry name" value="GLUTATHIONE S TRANSFERASE D10, ISOFORM A-RELATED"/>
    <property type="match status" value="1"/>
</dbReference>
<dbReference type="CDD" id="cd03049">
    <property type="entry name" value="GST_N_3"/>
    <property type="match status" value="1"/>
</dbReference>
<dbReference type="GO" id="GO:0004364">
    <property type="term" value="F:glutathione transferase activity"/>
    <property type="evidence" value="ECO:0007669"/>
    <property type="project" value="TreeGrafter"/>
</dbReference>
<dbReference type="InterPro" id="IPR036282">
    <property type="entry name" value="Glutathione-S-Trfase_C_sf"/>
</dbReference>
<evidence type="ECO:0000259" key="1">
    <source>
        <dbReference type="PROSITE" id="PS50404"/>
    </source>
</evidence>
<dbReference type="Proteomes" id="UP000186894">
    <property type="component" value="Unassembled WGS sequence"/>
</dbReference>
<dbReference type="SFLD" id="SFLDS00019">
    <property type="entry name" value="Glutathione_Transferase_(cytos"/>
    <property type="match status" value="1"/>
</dbReference>
<dbReference type="CDD" id="cd03205">
    <property type="entry name" value="GST_C_6"/>
    <property type="match status" value="1"/>
</dbReference>
<dbReference type="Pfam" id="PF13417">
    <property type="entry name" value="GST_N_3"/>
    <property type="match status" value="1"/>
</dbReference>
<dbReference type="Gene3D" id="3.40.30.10">
    <property type="entry name" value="Glutaredoxin"/>
    <property type="match status" value="1"/>
</dbReference>
<name>A0A1Q8ZMQ5_9HYPH</name>
<evidence type="ECO:0000313" key="2">
    <source>
        <dbReference type="EMBL" id="OLP43152.1"/>
    </source>
</evidence>
<dbReference type="EMBL" id="MKIM01000028">
    <property type="protein sequence ID" value="OLP43152.1"/>
    <property type="molecule type" value="Genomic_DNA"/>
</dbReference>
<dbReference type="Gene3D" id="1.20.1050.10">
    <property type="match status" value="1"/>
</dbReference>
<gene>
    <name evidence="2" type="ORF">BJF95_19705</name>
</gene>
<protein>
    <submittedName>
        <fullName evidence="2">Glutathione S-transferase</fullName>
    </submittedName>
</protein>
<dbReference type="Pfam" id="PF13410">
    <property type="entry name" value="GST_C_2"/>
    <property type="match status" value="1"/>
</dbReference>
<evidence type="ECO:0000313" key="3">
    <source>
        <dbReference type="Proteomes" id="UP000186894"/>
    </source>
</evidence>
<feature type="domain" description="GST N-terminal" evidence="1">
    <location>
        <begin position="1"/>
        <end position="78"/>
    </location>
</feature>
<keyword evidence="3" id="KW-1185">Reference proteome</keyword>
<sequence length="198" mass="22219">MKLLYAPASPYSAKVRMAANHLGIKLEEIKVDTSANPKELVDNNPLGKIPTLITDEGQAIYDSRAIMQYLNRISDGGLYPNKDEKRTEVEVLEALCDGITDCLLTIVYEKRNHPPEKVHQPIIDRQWEKVTRGLAHLEANMPKTGKKLNGAHFALAGLLGYLMLRFPGEWENGNVQLAAWPAVFSEKFKHYGVLRPQA</sequence>
<keyword evidence="2" id="KW-0808">Transferase</keyword>
<reference evidence="2 3" key="1">
    <citation type="submission" date="2016-09" db="EMBL/GenBank/DDBJ databases">
        <title>Rhizobium oryziradicis sp. nov., isolated from the root of rice.</title>
        <authorList>
            <person name="Zhao J."/>
            <person name="Zhang X."/>
        </authorList>
    </citation>
    <scope>NUCLEOTIDE SEQUENCE [LARGE SCALE GENOMIC DNA]</scope>
    <source>
        <strain evidence="2 3">N19</strain>
    </source>
</reference>
<dbReference type="RefSeq" id="WP_075640480.1">
    <property type="nucleotide sequence ID" value="NZ_MKIM01000028.1"/>
</dbReference>